<accession>A0A0D9X7Y4</accession>
<proteinExistence type="predicted"/>
<keyword evidence="2" id="KW-1185">Reference proteome</keyword>
<reference evidence="1 2" key="1">
    <citation type="submission" date="2012-08" db="EMBL/GenBank/DDBJ databases">
        <title>Oryza genome evolution.</title>
        <authorList>
            <person name="Wing R.A."/>
        </authorList>
    </citation>
    <scope>NUCLEOTIDE SEQUENCE</scope>
</reference>
<dbReference type="Proteomes" id="UP000032180">
    <property type="component" value="Chromosome 8"/>
</dbReference>
<organism evidence="1 2">
    <name type="scientific">Leersia perrieri</name>
    <dbReference type="NCBI Taxonomy" id="77586"/>
    <lineage>
        <taxon>Eukaryota</taxon>
        <taxon>Viridiplantae</taxon>
        <taxon>Streptophyta</taxon>
        <taxon>Embryophyta</taxon>
        <taxon>Tracheophyta</taxon>
        <taxon>Spermatophyta</taxon>
        <taxon>Magnoliopsida</taxon>
        <taxon>Liliopsida</taxon>
        <taxon>Poales</taxon>
        <taxon>Poaceae</taxon>
        <taxon>BOP clade</taxon>
        <taxon>Oryzoideae</taxon>
        <taxon>Oryzeae</taxon>
        <taxon>Oryzinae</taxon>
        <taxon>Leersia</taxon>
    </lineage>
</organism>
<sequence length="97" mass="10836">MTRSGIQDRSSIFTRRIVASLRIFSPWPDAEESSSRSDLWTRLAPVLLTVEAWILRKAPPLILHLLGEYSGATNGVDILGGFVQPFLAQAFFFIDSI</sequence>
<dbReference type="Gramene" id="LPERR08G12390.1">
    <property type="protein sequence ID" value="LPERR08G12390.1"/>
    <property type="gene ID" value="LPERR08G12390"/>
</dbReference>
<evidence type="ECO:0000313" key="1">
    <source>
        <dbReference type="EnsemblPlants" id="LPERR08G12390.1"/>
    </source>
</evidence>
<dbReference type="AlphaFoldDB" id="A0A0D9X7Y4"/>
<reference evidence="2" key="2">
    <citation type="submission" date="2013-12" db="EMBL/GenBank/DDBJ databases">
        <authorList>
            <person name="Yu Y."/>
            <person name="Lee S."/>
            <person name="de Baynast K."/>
            <person name="Wissotski M."/>
            <person name="Liu L."/>
            <person name="Talag J."/>
            <person name="Goicoechea J."/>
            <person name="Angelova A."/>
            <person name="Jetty R."/>
            <person name="Kudrna D."/>
            <person name="Golser W."/>
            <person name="Rivera L."/>
            <person name="Zhang J."/>
            <person name="Wing R."/>
        </authorList>
    </citation>
    <scope>NUCLEOTIDE SEQUENCE</scope>
</reference>
<protein>
    <submittedName>
        <fullName evidence="1">Uncharacterized protein</fullName>
    </submittedName>
</protein>
<reference evidence="1" key="3">
    <citation type="submission" date="2015-04" db="UniProtKB">
        <authorList>
            <consortium name="EnsemblPlants"/>
        </authorList>
    </citation>
    <scope>IDENTIFICATION</scope>
</reference>
<evidence type="ECO:0000313" key="2">
    <source>
        <dbReference type="Proteomes" id="UP000032180"/>
    </source>
</evidence>
<dbReference type="EnsemblPlants" id="LPERR08G12390.1">
    <property type="protein sequence ID" value="LPERR08G12390.1"/>
    <property type="gene ID" value="LPERR08G12390"/>
</dbReference>
<name>A0A0D9X7Y4_9ORYZ</name>
<dbReference type="HOGENOM" id="CLU_183274_0_0_1"/>